<accession>A0ABR1RBS3</accession>
<reference evidence="2 3" key="1">
    <citation type="submission" date="2023-01" db="EMBL/GenBank/DDBJ databases">
        <title>Analysis of 21 Apiospora genomes using comparative genomics revels a genus with tremendous synthesis potential of carbohydrate active enzymes and secondary metabolites.</title>
        <authorList>
            <person name="Sorensen T."/>
        </authorList>
    </citation>
    <scope>NUCLEOTIDE SEQUENCE [LARGE SCALE GENOMIC DNA]</scope>
    <source>
        <strain evidence="2 3">CBS 20057</strain>
    </source>
</reference>
<organism evidence="2 3">
    <name type="scientific">Apiospora marii</name>
    <dbReference type="NCBI Taxonomy" id="335849"/>
    <lineage>
        <taxon>Eukaryota</taxon>
        <taxon>Fungi</taxon>
        <taxon>Dikarya</taxon>
        <taxon>Ascomycota</taxon>
        <taxon>Pezizomycotina</taxon>
        <taxon>Sordariomycetes</taxon>
        <taxon>Xylariomycetidae</taxon>
        <taxon>Amphisphaeriales</taxon>
        <taxon>Apiosporaceae</taxon>
        <taxon>Apiospora</taxon>
    </lineage>
</organism>
<evidence type="ECO:0000313" key="2">
    <source>
        <dbReference type="EMBL" id="KAK8008024.1"/>
    </source>
</evidence>
<evidence type="ECO:0000256" key="1">
    <source>
        <dbReference type="SAM" id="Phobius"/>
    </source>
</evidence>
<dbReference type="Proteomes" id="UP001396898">
    <property type="component" value="Unassembled WGS sequence"/>
</dbReference>
<protein>
    <submittedName>
        <fullName evidence="2">Uncharacterized protein</fullName>
    </submittedName>
</protein>
<sequence length="365" mass="41387">MFPFRGSTLPEAGRLLRQAVRPSIAPNWIGKPSSNPRLPYRHLWTTHHPRAIGISIVGKPITPPTGKVRSLWVRHSANAPPKPRIGLLWYTITFFVPLFFLSAFAPYLYSHDADAAEIWRVLESVPPESRPPELVRLYLHLEHVGVVRSLVAALVLEAVHPPCSCHLDGLAPTAFAAPGDPAPWFPYDGKLWLGEARQVAEQQPADEGGSRRRVGTTVITLYAYMDIRREQMDEDIGGGQSGTVSQPKWTDHEETVFRYLEHFRKVRGANHDTELEVVVVCRNGYRIFQCDGRHLNLKREGWSRDEKLPASSIGFHWMRHPKTGHQPSKAQTTSEAIFYRPEVAPQQCRYKKHSHPQGTKLFNDE</sequence>
<keyword evidence="1" id="KW-0812">Transmembrane</keyword>
<gene>
    <name evidence="2" type="ORF">PG991_010575</name>
</gene>
<comment type="caution">
    <text evidence="2">The sequence shown here is derived from an EMBL/GenBank/DDBJ whole genome shotgun (WGS) entry which is preliminary data.</text>
</comment>
<dbReference type="EMBL" id="JAQQWI010000016">
    <property type="protein sequence ID" value="KAK8008024.1"/>
    <property type="molecule type" value="Genomic_DNA"/>
</dbReference>
<name>A0ABR1RBS3_9PEZI</name>
<feature type="transmembrane region" description="Helical" evidence="1">
    <location>
        <begin position="87"/>
        <end position="109"/>
    </location>
</feature>
<evidence type="ECO:0000313" key="3">
    <source>
        <dbReference type="Proteomes" id="UP001396898"/>
    </source>
</evidence>
<keyword evidence="1" id="KW-0472">Membrane</keyword>
<proteinExistence type="predicted"/>
<keyword evidence="3" id="KW-1185">Reference proteome</keyword>
<keyword evidence="1" id="KW-1133">Transmembrane helix</keyword>